<feature type="compositionally biased region" description="Low complexity" evidence="1">
    <location>
        <begin position="10"/>
        <end position="28"/>
    </location>
</feature>
<proteinExistence type="predicted"/>
<feature type="region of interest" description="Disordered" evidence="1">
    <location>
        <begin position="1"/>
        <end position="62"/>
    </location>
</feature>
<sequence length="62" mass="6972">MEKSDRKQARAATRRSTPAPTARRSAATDTRRVMHGLHASDGPDYRDPESTRFTPDHPRIAL</sequence>
<dbReference type="RefSeq" id="WP_188396237.1">
    <property type="nucleotide sequence ID" value="NZ_BMCG01000004.1"/>
</dbReference>
<reference evidence="2" key="1">
    <citation type="journal article" date="2014" name="Int. J. Syst. Evol. Microbiol.">
        <title>Complete genome sequence of Corynebacterium casei LMG S-19264T (=DSM 44701T), isolated from a smear-ripened cheese.</title>
        <authorList>
            <consortium name="US DOE Joint Genome Institute (JGI-PGF)"/>
            <person name="Walter F."/>
            <person name="Albersmeier A."/>
            <person name="Kalinowski J."/>
            <person name="Ruckert C."/>
        </authorList>
    </citation>
    <scope>NUCLEOTIDE SEQUENCE</scope>
    <source>
        <strain evidence="2">CCM 7086</strain>
    </source>
</reference>
<reference evidence="2" key="2">
    <citation type="submission" date="2020-09" db="EMBL/GenBank/DDBJ databases">
        <authorList>
            <person name="Sun Q."/>
            <person name="Sedlacek I."/>
        </authorList>
    </citation>
    <scope>NUCLEOTIDE SEQUENCE</scope>
    <source>
        <strain evidence="2">CCM 7086</strain>
    </source>
</reference>
<name>A0A8J2UQG2_9BURK</name>
<feature type="compositionally biased region" description="Basic and acidic residues" evidence="1">
    <location>
        <begin position="41"/>
        <end position="62"/>
    </location>
</feature>
<accession>A0A8J2UQG2</accession>
<dbReference type="Proteomes" id="UP000620266">
    <property type="component" value="Unassembled WGS sequence"/>
</dbReference>
<organism evidence="2 3">
    <name type="scientific">Oxalicibacterium flavum</name>
    <dbReference type="NCBI Taxonomy" id="179467"/>
    <lineage>
        <taxon>Bacteria</taxon>
        <taxon>Pseudomonadati</taxon>
        <taxon>Pseudomonadota</taxon>
        <taxon>Betaproteobacteria</taxon>
        <taxon>Burkholderiales</taxon>
        <taxon>Oxalobacteraceae</taxon>
        <taxon>Oxalicibacterium</taxon>
    </lineage>
</organism>
<gene>
    <name evidence="2" type="ORF">GCM10007205_21210</name>
</gene>
<keyword evidence="3" id="KW-1185">Reference proteome</keyword>
<evidence type="ECO:0000256" key="1">
    <source>
        <dbReference type="SAM" id="MobiDB-lite"/>
    </source>
</evidence>
<comment type="caution">
    <text evidence="2">The sequence shown here is derived from an EMBL/GenBank/DDBJ whole genome shotgun (WGS) entry which is preliminary data.</text>
</comment>
<dbReference type="EMBL" id="BMCG01000004">
    <property type="protein sequence ID" value="GGC11833.1"/>
    <property type="molecule type" value="Genomic_DNA"/>
</dbReference>
<dbReference type="AlphaFoldDB" id="A0A8J2UQG2"/>
<evidence type="ECO:0000313" key="2">
    <source>
        <dbReference type="EMBL" id="GGC11833.1"/>
    </source>
</evidence>
<protein>
    <submittedName>
        <fullName evidence="2">Uncharacterized protein</fullName>
    </submittedName>
</protein>
<evidence type="ECO:0000313" key="3">
    <source>
        <dbReference type="Proteomes" id="UP000620266"/>
    </source>
</evidence>